<dbReference type="PANTHER" id="PTHR41287:SF1">
    <property type="entry name" value="PROTEIN YMFN"/>
    <property type="match status" value="1"/>
</dbReference>
<reference evidence="4" key="1">
    <citation type="submission" date="2017-05" db="EMBL/GenBank/DDBJ databases">
        <title>Complete and WGS of Bordetella genogroups.</title>
        <authorList>
            <person name="Spilker T."/>
            <person name="Lipuma J."/>
        </authorList>
    </citation>
    <scope>NUCLEOTIDE SEQUENCE</scope>
    <source>
        <strain evidence="4">AU21707</strain>
    </source>
</reference>
<feature type="region of interest" description="Disordered" evidence="1">
    <location>
        <begin position="1"/>
        <end position="33"/>
    </location>
</feature>
<dbReference type="PANTHER" id="PTHR41287">
    <property type="match status" value="1"/>
</dbReference>
<proteinExistence type="predicted"/>
<organism evidence="4 5">
    <name type="scientific">Bordetella genomosp. 9</name>
    <dbReference type="NCBI Taxonomy" id="1416803"/>
    <lineage>
        <taxon>Bacteria</taxon>
        <taxon>Pseudomonadati</taxon>
        <taxon>Pseudomonadota</taxon>
        <taxon>Betaproteobacteria</taxon>
        <taxon>Burkholderiales</taxon>
        <taxon>Alcaligenaceae</taxon>
        <taxon>Bordetella</taxon>
    </lineage>
</organism>
<dbReference type="InterPro" id="IPR005021">
    <property type="entry name" value="Terminase_largesu-like"/>
</dbReference>
<protein>
    <submittedName>
        <fullName evidence="4">Terminase</fullName>
    </submittedName>
</protein>
<evidence type="ECO:0000313" key="5">
    <source>
        <dbReference type="Proteomes" id="UP000216857"/>
    </source>
</evidence>
<feature type="domain" description="Terminase large subunit-like ATPase" evidence="2">
    <location>
        <begin position="123"/>
        <end position="300"/>
    </location>
</feature>
<dbReference type="GO" id="GO:0004519">
    <property type="term" value="F:endonuclease activity"/>
    <property type="evidence" value="ECO:0007669"/>
    <property type="project" value="InterPro"/>
</dbReference>
<evidence type="ECO:0000256" key="1">
    <source>
        <dbReference type="SAM" id="MobiDB-lite"/>
    </source>
</evidence>
<sequence>MLSDNPILRERPKQAGRRRAARSAVRLPGGPRERGSKKLLARITPLAAEVWDTDYGLPVLRGDILVGRLTYLAVARHYQDLLDGPARGLEFSPGHAWHVIDFIEQHFVHIRGPLARKPVLLDPWQKFWTAVLYGWLRAETGLRRFLTGYEEVARKNGKSTWKAPQAVYMFMMDGEIGAEVYTIATTRDQAMAIFKPALDNVKRWARESPGIAKSFKIHDGKNQEQISFDSSELRPLPANADALDGKNPHATFVDELHAHKTPEVWEVMESARGSRTQPMQSAITTAGFILDGVCMDVRRYLISLLEGTRQDDSFFGYIYTLDEGDDPLAEKNWPKANPGLGRSKTWEYMRAMARKAAALPSAMANFKTKDLNIWCNDAEGWIDLDVWDKGGKKFDPLDLRGRRCFGGMDLSATRDLTAFALVFPPDGDDPYWYVLVWTYCPRAKVEEQSKDDATPYEAWEQSGHLTVTDGDITDYEPMRKQILAASNLYDLVELAYDKWNATHLVNQLSDDGVPLVEVPQNTAGMYPGSKRLEELVYGKRMRHGANPVLRSAAANVSLLFDTNGNFRPDKKKSSPRGRIDPVVATVLALSRAAVYVQEDLSGFFGNPIVV</sequence>
<dbReference type="Gene3D" id="3.30.420.240">
    <property type="match status" value="1"/>
</dbReference>
<dbReference type="Proteomes" id="UP000216857">
    <property type="component" value="Unassembled WGS sequence"/>
</dbReference>
<evidence type="ECO:0000259" key="2">
    <source>
        <dbReference type="Pfam" id="PF03354"/>
    </source>
</evidence>
<dbReference type="InterPro" id="IPR027417">
    <property type="entry name" value="P-loop_NTPase"/>
</dbReference>
<keyword evidence="5" id="KW-1185">Reference proteome</keyword>
<comment type="caution">
    <text evidence="4">The sequence shown here is derived from an EMBL/GenBank/DDBJ whole genome shotgun (WGS) entry which is preliminary data.</text>
</comment>
<dbReference type="InterPro" id="IPR046462">
    <property type="entry name" value="TerL_nuclease"/>
</dbReference>
<evidence type="ECO:0000313" key="4">
    <source>
        <dbReference type="EMBL" id="OZI23609.1"/>
    </source>
</evidence>
<dbReference type="InterPro" id="IPR046461">
    <property type="entry name" value="TerL_ATPase"/>
</dbReference>
<gene>
    <name evidence="4" type="ORF">CAL26_09210</name>
</gene>
<dbReference type="AlphaFoldDB" id="A0A261RF11"/>
<dbReference type="Pfam" id="PF03354">
    <property type="entry name" value="TerL_ATPase"/>
    <property type="match status" value="1"/>
</dbReference>
<evidence type="ECO:0000259" key="3">
    <source>
        <dbReference type="Pfam" id="PF20441"/>
    </source>
</evidence>
<name>A0A261RF11_9BORD</name>
<dbReference type="EMBL" id="NEVJ01000002">
    <property type="protein sequence ID" value="OZI23609.1"/>
    <property type="molecule type" value="Genomic_DNA"/>
</dbReference>
<dbReference type="OrthoDB" id="9760250at2"/>
<dbReference type="Pfam" id="PF20441">
    <property type="entry name" value="TerL_nuclease"/>
    <property type="match status" value="1"/>
</dbReference>
<accession>A0A261RF11</accession>
<dbReference type="Gene3D" id="3.40.50.300">
    <property type="entry name" value="P-loop containing nucleotide triphosphate hydrolases"/>
    <property type="match status" value="1"/>
</dbReference>
<feature type="domain" description="Terminase large subunit-like endonuclease" evidence="3">
    <location>
        <begin position="310"/>
        <end position="593"/>
    </location>
</feature>